<dbReference type="Proteomes" id="UP001329430">
    <property type="component" value="Chromosome 8"/>
</dbReference>
<reference evidence="3 4" key="1">
    <citation type="journal article" date="2024" name="Insects">
        <title>An Improved Chromosome-Level Genome Assembly of the Firefly Pyrocoelia pectoralis.</title>
        <authorList>
            <person name="Fu X."/>
            <person name="Meyer-Rochow V.B."/>
            <person name="Ballantyne L."/>
            <person name="Zhu X."/>
        </authorList>
    </citation>
    <scope>NUCLEOTIDE SEQUENCE [LARGE SCALE GENOMIC DNA]</scope>
    <source>
        <strain evidence="3">XCY_ONT2</strain>
    </source>
</reference>
<evidence type="ECO:0000256" key="2">
    <source>
        <dbReference type="ARBA" id="ARBA00023002"/>
    </source>
</evidence>
<keyword evidence="4" id="KW-1185">Reference proteome</keyword>
<proteinExistence type="inferred from homology"/>
<organism evidence="3 4">
    <name type="scientific">Pyrocoelia pectoralis</name>
    <dbReference type="NCBI Taxonomy" id="417401"/>
    <lineage>
        <taxon>Eukaryota</taxon>
        <taxon>Metazoa</taxon>
        <taxon>Ecdysozoa</taxon>
        <taxon>Arthropoda</taxon>
        <taxon>Hexapoda</taxon>
        <taxon>Insecta</taxon>
        <taxon>Pterygota</taxon>
        <taxon>Neoptera</taxon>
        <taxon>Endopterygota</taxon>
        <taxon>Coleoptera</taxon>
        <taxon>Polyphaga</taxon>
        <taxon>Elateriformia</taxon>
        <taxon>Elateroidea</taxon>
        <taxon>Lampyridae</taxon>
        <taxon>Lampyrinae</taxon>
        <taxon>Pyrocoelia</taxon>
    </lineage>
</organism>
<evidence type="ECO:0000256" key="1">
    <source>
        <dbReference type="ARBA" id="ARBA00006484"/>
    </source>
</evidence>
<keyword evidence="2" id="KW-0560">Oxidoreductase</keyword>
<dbReference type="InterPro" id="IPR002347">
    <property type="entry name" value="SDR_fam"/>
</dbReference>
<evidence type="ECO:0000313" key="3">
    <source>
        <dbReference type="EMBL" id="KAK5639745.1"/>
    </source>
</evidence>
<evidence type="ECO:0008006" key="5">
    <source>
        <dbReference type="Google" id="ProtNLM"/>
    </source>
</evidence>
<dbReference type="InterPro" id="IPR036291">
    <property type="entry name" value="NAD(P)-bd_dom_sf"/>
</dbReference>
<accession>A0AAN7UYV1</accession>
<comment type="caution">
    <text evidence="3">The sequence shown here is derived from an EMBL/GenBank/DDBJ whole genome shotgun (WGS) entry which is preliminary data.</text>
</comment>
<dbReference type="GO" id="GO:0016616">
    <property type="term" value="F:oxidoreductase activity, acting on the CH-OH group of donors, NAD or NADP as acceptor"/>
    <property type="evidence" value="ECO:0007669"/>
    <property type="project" value="TreeGrafter"/>
</dbReference>
<dbReference type="AlphaFoldDB" id="A0AAN7UYV1"/>
<dbReference type="PRINTS" id="PR01167">
    <property type="entry name" value="INSADHFAMILY"/>
</dbReference>
<gene>
    <name evidence="3" type="ORF">RI129_010556</name>
</gene>
<dbReference type="EMBL" id="JAVRBK010000008">
    <property type="protein sequence ID" value="KAK5639745.1"/>
    <property type="molecule type" value="Genomic_DNA"/>
</dbReference>
<protein>
    <recommendedName>
        <fullName evidence="5">Alcohol dehydrogenase</fullName>
    </recommendedName>
</protein>
<dbReference type="Gene3D" id="3.40.50.720">
    <property type="entry name" value="NAD(P)-binding Rossmann-like Domain"/>
    <property type="match status" value="1"/>
</dbReference>
<dbReference type="Pfam" id="PF00106">
    <property type="entry name" value="adh_short"/>
    <property type="match status" value="1"/>
</dbReference>
<name>A0AAN7UYV1_9COLE</name>
<dbReference type="PANTHER" id="PTHR44229">
    <property type="entry name" value="15-HYDROXYPROSTAGLANDIN DEHYDROGENASE [NAD(+)]"/>
    <property type="match status" value="1"/>
</dbReference>
<sequence length="199" mass="21539">MFLLDAFSTSFDHWKGLDIVFNNVGSVKETEQMSIINTNVVGILHGTLLGLKYMSKANGGNGGVIINTSGIYGIDPVFLSPANSATRNFVNTLGRTLGHPLYYSYNCVRIITLCPGHTDTELLSRAQIVNAISDALAPGLKDIAVQILESILLQPVKSVALAAMVILKNGPNGSVWVVEDGQMPYEITFPNRKEMAKRS</sequence>
<evidence type="ECO:0000313" key="4">
    <source>
        <dbReference type="Proteomes" id="UP001329430"/>
    </source>
</evidence>
<dbReference type="GO" id="GO:0005737">
    <property type="term" value="C:cytoplasm"/>
    <property type="evidence" value="ECO:0007669"/>
    <property type="project" value="TreeGrafter"/>
</dbReference>
<dbReference type="PANTHER" id="PTHR44229:SF8">
    <property type="entry name" value="ALCOHOL DEHYDROGENASE-RELATED"/>
    <property type="match status" value="1"/>
</dbReference>
<comment type="similarity">
    <text evidence="1">Belongs to the short-chain dehydrogenases/reductases (SDR) family.</text>
</comment>
<dbReference type="SUPFAM" id="SSF51735">
    <property type="entry name" value="NAD(P)-binding Rossmann-fold domains"/>
    <property type="match status" value="1"/>
</dbReference>